<evidence type="ECO:0000313" key="3">
    <source>
        <dbReference type="EMBL" id="PAA62641.1"/>
    </source>
</evidence>
<dbReference type="Gene3D" id="3.40.50.11500">
    <property type="match status" value="1"/>
</dbReference>
<comment type="caution">
    <text evidence="3">The sequence shown here is derived from an EMBL/GenBank/DDBJ whole genome shotgun (WGS) entry which is preliminary data.</text>
</comment>
<dbReference type="PANTHER" id="PTHR13196:SF14">
    <property type="entry name" value="UDENN DOMAIN-CONTAINING PROTEIN"/>
    <property type="match status" value="1"/>
</dbReference>
<evidence type="ECO:0000313" key="4">
    <source>
        <dbReference type="Proteomes" id="UP000215902"/>
    </source>
</evidence>
<dbReference type="InterPro" id="IPR037516">
    <property type="entry name" value="Tripartite_DENN"/>
</dbReference>
<feature type="region of interest" description="Disordered" evidence="1">
    <location>
        <begin position="666"/>
        <end position="698"/>
    </location>
</feature>
<evidence type="ECO:0000256" key="1">
    <source>
        <dbReference type="SAM" id="MobiDB-lite"/>
    </source>
</evidence>
<dbReference type="GO" id="GO:0005085">
    <property type="term" value="F:guanyl-nucleotide exchange factor activity"/>
    <property type="evidence" value="ECO:0007669"/>
    <property type="project" value="InterPro"/>
</dbReference>
<dbReference type="STRING" id="282301.A0A267EMD4"/>
<dbReference type="PANTHER" id="PTHR13196">
    <property type="entry name" value="DENN DOMAIN-CONTAINING"/>
    <property type="match status" value="1"/>
</dbReference>
<dbReference type="Proteomes" id="UP000215902">
    <property type="component" value="Unassembled WGS sequence"/>
</dbReference>
<dbReference type="InterPro" id="IPR001194">
    <property type="entry name" value="cDENN_dom"/>
</dbReference>
<feature type="compositionally biased region" description="Low complexity" evidence="1">
    <location>
        <begin position="681"/>
        <end position="698"/>
    </location>
</feature>
<feature type="compositionally biased region" description="Polar residues" evidence="1">
    <location>
        <begin position="484"/>
        <end position="505"/>
    </location>
</feature>
<dbReference type="GO" id="GO:0006897">
    <property type="term" value="P:endocytosis"/>
    <property type="evidence" value="ECO:0007669"/>
    <property type="project" value="TreeGrafter"/>
</dbReference>
<accession>A0A267EMD4</accession>
<name>A0A267EMD4_9PLAT</name>
<dbReference type="GO" id="GO:0005829">
    <property type="term" value="C:cytosol"/>
    <property type="evidence" value="ECO:0007669"/>
    <property type="project" value="TreeGrafter"/>
</dbReference>
<protein>
    <recommendedName>
        <fullName evidence="2">UDENN domain-containing protein</fullName>
    </recommendedName>
</protein>
<organism evidence="3 4">
    <name type="scientific">Macrostomum lignano</name>
    <dbReference type="NCBI Taxonomy" id="282301"/>
    <lineage>
        <taxon>Eukaryota</taxon>
        <taxon>Metazoa</taxon>
        <taxon>Spiralia</taxon>
        <taxon>Lophotrochozoa</taxon>
        <taxon>Platyhelminthes</taxon>
        <taxon>Rhabditophora</taxon>
        <taxon>Macrostomorpha</taxon>
        <taxon>Macrostomida</taxon>
        <taxon>Macrostomidae</taxon>
        <taxon>Macrostomum</taxon>
    </lineage>
</organism>
<dbReference type="OrthoDB" id="10266080at2759"/>
<dbReference type="AlphaFoldDB" id="A0A267EMD4"/>
<dbReference type="InterPro" id="IPR040032">
    <property type="entry name" value="DENND1A/B/C"/>
</dbReference>
<reference evidence="3 4" key="1">
    <citation type="submission" date="2017-06" db="EMBL/GenBank/DDBJ databases">
        <title>A platform for efficient transgenesis in Macrostomum lignano, a flatworm model organism for stem cell research.</title>
        <authorList>
            <person name="Berezikov E."/>
        </authorList>
    </citation>
    <scope>NUCLEOTIDE SEQUENCE [LARGE SCALE GENOMIC DNA]</scope>
    <source>
        <strain evidence="3">DV1</strain>
        <tissue evidence="3">Whole organism</tissue>
    </source>
</reference>
<dbReference type="PROSITE" id="PS50211">
    <property type="entry name" value="DENN"/>
    <property type="match status" value="1"/>
</dbReference>
<dbReference type="GO" id="GO:0032456">
    <property type="term" value="P:endocytic recycling"/>
    <property type="evidence" value="ECO:0007669"/>
    <property type="project" value="TreeGrafter"/>
</dbReference>
<feature type="non-terminal residue" evidence="3">
    <location>
        <position position="1"/>
    </location>
</feature>
<sequence>PVMKFGMRSRLKSGGQARLFEFFYELHRNSPGADPVSEFRYCPLDVSLNVLEEWEKRIVEYAMPSWYEFDHLSDSLCSVFTDINSVFTFLFVKYYRDEDNANGLRCLAIVSHHPLFEVFPELLQCLSHLLVHKSSRNLSMVKGALTKLAACDKLRPSATLTDLAGVSFQHFVLRRTAPPDNQLPGLTQCSPLMELFNKVSCADTLVFILAAMLIEKKILFVGKRLRQLSLSVMGLVSLLYPMSWEHLLVPTLSDSNIDHIGCLVPYIFGLAQPLYLANEKQIEANFSDPDFIRVDFESGDIFMAQTDGEPDEPSLPTSLVKRAKKSLKQLQLPAGSKQQAPVADTHFSQTFLRINAELLAPLRALAIRGEPFDDEQYLKLSPDSYHSFLRRLFSSQMFSEFVCRYLTSPQDEQYLMFNRAADEALIRRKKLLPNYRALKKSLLTATGEGAKRAATGTTVAMRSFARHLPSNHSGPRATTLYPGESSNLRQQQQQAPVSKTSTSTHDLVDGGGTSSPPVMTRPRPVTMSGLRNAAIIQSPTDKSSVDSTKIFNTIGNLQRQPPKRPPPPRPPPPKPSSIAAARGSTPPLEAAEDVEQQDDSSSVDDDGDDVSTDSSHELRVSLHLVPTSTAPKLPSAASFDVEDNYSVKGRLASMAFKRSNSLATNRLMLTNGPPPLPPLSSLPDEAPSSPAPVVLASSGSQNCWETQFSKS</sequence>
<feature type="region of interest" description="Disordered" evidence="1">
    <location>
        <begin position="554"/>
        <end position="616"/>
    </location>
</feature>
<evidence type="ECO:0000259" key="2">
    <source>
        <dbReference type="PROSITE" id="PS50211"/>
    </source>
</evidence>
<gene>
    <name evidence="3" type="ORF">BOX15_Mlig012202g1</name>
</gene>
<feature type="compositionally biased region" description="Pro residues" evidence="1">
    <location>
        <begin position="563"/>
        <end position="575"/>
    </location>
</feature>
<feature type="region of interest" description="Disordered" evidence="1">
    <location>
        <begin position="466"/>
        <end position="525"/>
    </location>
</feature>
<dbReference type="Pfam" id="PF02141">
    <property type="entry name" value="DENN"/>
    <property type="match status" value="1"/>
</dbReference>
<keyword evidence="4" id="KW-1185">Reference proteome</keyword>
<dbReference type="GO" id="GO:1901981">
    <property type="term" value="F:phosphatidylinositol phosphate binding"/>
    <property type="evidence" value="ECO:0007669"/>
    <property type="project" value="TreeGrafter"/>
</dbReference>
<feature type="domain" description="UDENN" evidence="2">
    <location>
        <begin position="19"/>
        <end position="413"/>
    </location>
</feature>
<dbReference type="InterPro" id="IPR043153">
    <property type="entry name" value="DENN_C"/>
</dbReference>
<dbReference type="SMART" id="SM00799">
    <property type="entry name" value="DENN"/>
    <property type="match status" value="1"/>
</dbReference>
<proteinExistence type="predicted"/>
<dbReference type="EMBL" id="NIVC01001914">
    <property type="protein sequence ID" value="PAA62641.1"/>
    <property type="molecule type" value="Genomic_DNA"/>
</dbReference>
<feature type="compositionally biased region" description="Acidic residues" evidence="1">
    <location>
        <begin position="590"/>
        <end position="611"/>
    </location>
</feature>
<dbReference type="Gene3D" id="3.30.450.200">
    <property type="match status" value="1"/>
</dbReference>